<organism evidence="1 2">
    <name type="scientific">Ralstonia pickettii</name>
    <name type="common">Burkholderia pickettii</name>
    <dbReference type="NCBI Taxonomy" id="329"/>
    <lineage>
        <taxon>Bacteria</taxon>
        <taxon>Pseudomonadati</taxon>
        <taxon>Pseudomonadota</taxon>
        <taxon>Betaproteobacteria</taxon>
        <taxon>Burkholderiales</taxon>
        <taxon>Burkholderiaceae</taxon>
        <taxon>Ralstonia</taxon>
    </lineage>
</organism>
<gene>
    <name evidence="1" type="ORF">DEE74_09870</name>
</gene>
<evidence type="ECO:0000313" key="2">
    <source>
        <dbReference type="Proteomes" id="UP001199322"/>
    </source>
</evidence>
<protein>
    <submittedName>
        <fullName evidence="1">HPF/RaiA family ribosome-associated protein</fullName>
    </submittedName>
</protein>
<dbReference type="InterPro" id="IPR003489">
    <property type="entry name" value="RHF/RaiA"/>
</dbReference>
<evidence type="ECO:0000313" key="1">
    <source>
        <dbReference type="EMBL" id="MBX3890171.1"/>
    </source>
</evidence>
<dbReference type="RefSeq" id="WP_009277622.1">
    <property type="nucleotide sequence ID" value="NZ_CABKQE010000004.1"/>
</dbReference>
<dbReference type="InterPro" id="IPR036567">
    <property type="entry name" value="RHF-like"/>
</dbReference>
<dbReference type="Proteomes" id="UP001199322">
    <property type="component" value="Unassembled WGS sequence"/>
</dbReference>
<dbReference type="SUPFAM" id="SSF69754">
    <property type="entry name" value="Ribosome binding protein Y (YfiA homologue)"/>
    <property type="match status" value="1"/>
</dbReference>
<sequence>MDTRRVEIQFRHLPPSDAIKEAVRRFFNKLNGLPCSIERCSVRLASERAEPLCGGPYFVHVEVEMQGQELAIDQASDVDVYVALLNALRDMHEMVRAAGLKRRCAA</sequence>
<dbReference type="EMBL" id="QGBI01000007">
    <property type="protein sequence ID" value="MBX3890171.1"/>
    <property type="molecule type" value="Genomic_DNA"/>
</dbReference>
<dbReference type="AlphaFoldDB" id="A0A9Q3QLB3"/>
<dbReference type="Pfam" id="PF02482">
    <property type="entry name" value="Ribosomal_S30AE"/>
    <property type="match status" value="1"/>
</dbReference>
<name>A0A9Q3QLB3_RALPI</name>
<accession>A0A9Q3QLB3</accession>
<dbReference type="Gene3D" id="3.30.160.100">
    <property type="entry name" value="Ribosome hibernation promotion factor-like"/>
    <property type="match status" value="1"/>
</dbReference>
<comment type="caution">
    <text evidence="1">The sequence shown here is derived from an EMBL/GenBank/DDBJ whole genome shotgun (WGS) entry which is preliminary data.</text>
</comment>
<dbReference type="GeneID" id="300407733"/>
<proteinExistence type="predicted"/>
<reference evidence="1" key="1">
    <citation type="submission" date="2018-06" db="EMBL/GenBank/DDBJ databases">
        <authorList>
            <person name="O'Rourke A."/>
        </authorList>
    </citation>
    <scope>NUCLEOTIDE SEQUENCE</scope>
    <source>
        <strain evidence="1">132550021-3</strain>
    </source>
</reference>